<dbReference type="Proteomes" id="UP000018936">
    <property type="component" value="Unassembled WGS sequence"/>
</dbReference>
<feature type="non-terminal residue" evidence="4">
    <location>
        <position position="1"/>
    </location>
</feature>
<evidence type="ECO:0000313" key="4">
    <source>
        <dbReference type="EMBL" id="ETE73457.1"/>
    </source>
</evidence>
<evidence type="ECO:0000256" key="1">
    <source>
        <dbReference type="SAM" id="Coils"/>
    </source>
</evidence>
<keyword evidence="1" id="KW-0175">Coiled coil</keyword>
<feature type="domain" description="LTD" evidence="3">
    <location>
        <begin position="349"/>
        <end position="452"/>
    </location>
</feature>
<evidence type="ECO:0000259" key="3">
    <source>
        <dbReference type="PROSITE" id="PS51841"/>
    </source>
</evidence>
<dbReference type="SUPFAM" id="SSF74853">
    <property type="entry name" value="Lamin A/C globular tail domain"/>
    <property type="match status" value="1"/>
</dbReference>
<dbReference type="PROSITE" id="PS51841">
    <property type="entry name" value="LTD"/>
    <property type="match status" value="1"/>
</dbReference>
<dbReference type="InterPro" id="IPR001322">
    <property type="entry name" value="Lamin_tail_dom"/>
</dbReference>
<evidence type="ECO:0000256" key="2">
    <source>
        <dbReference type="SAM" id="MobiDB-lite"/>
    </source>
</evidence>
<dbReference type="GO" id="GO:0005635">
    <property type="term" value="C:nuclear envelope"/>
    <property type="evidence" value="ECO:0007669"/>
    <property type="project" value="TreeGrafter"/>
</dbReference>
<proteinExistence type="predicted"/>
<organism evidence="4 5">
    <name type="scientific">Ophiophagus hannah</name>
    <name type="common">King cobra</name>
    <name type="synonym">Naja hannah</name>
    <dbReference type="NCBI Taxonomy" id="8665"/>
    <lineage>
        <taxon>Eukaryota</taxon>
        <taxon>Metazoa</taxon>
        <taxon>Chordata</taxon>
        <taxon>Craniata</taxon>
        <taxon>Vertebrata</taxon>
        <taxon>Euteleostomi</taxon>
        <taxon>Lepidosauria</taxon>
        <taxon>Squamata</taxon>
        <taxon>Bifurcata</taxon>
        <taxon>Unidentata</taxon>
        <taxon>Episquamata</taxon>
        <taxon>Toxicofera</taxon>
        <taxon>Serpentes</taxon>
        <taxon>Colubroidea</taxon>
        <taxon>Elapidae</taxon>
        <taxon>Elapinae</taxon>
        <taxon>Ophiophagus</taxon>
    </lineage>
</organism>
<dbReference type="GO" id="GO:0005737">
    <property type="term" value="C:cytoplasm"/>
    <property type="evidence" value="ECO:0007669"/>
    <property type="project" value="TreeGrafter"/>
</dbReference>
<gene>
    <name evidence="4" type="primary">Ifltd1</name>
    <name evidence="4" type="ORF">L345_00700</name>
</gene>
<reference evidence="4 5" key="1">
    <citation type="journal article" date="2013" name="Proc. Natl. Acad. Sci. U.S.A.">
        <title>The king cobra genome reveals dynamic gene evolution and adaptation in the snake venom system.</title>
        <authorList>
            <person name="Vonk F.J."/>
            <person name="Casewell N.R."/>
            <person name="Henkel C.V."/>
            <person name="Heimberg A.M."/>
            <person name="Jansen H.J."/>
            <person name="McCleary R.J."/>
            <person name="Kerkkamp H.M."/>
            <person name="Vos R.A."/>
            <person name="Guerreiro I."/>
            <person name="Calvete J.J."/>
            <person name="Wuster W."/>
            <person name="Woods A.E."/>
            <person name="Logan J.M."/>
            <person name="Harrison R.A."/>
            <person name="Castoe T.A."/>
            <person name="de Koning A.P."/>
            <person name="Pollock D.D."/>
            <person name="Yandell M."/>
            <person name="Calderon D."/>
            <person name="Renjifo C."/>
            <person name="Currier R.B."/>
            <person name="Salgado D."/>
            <person name="Pla D."/>
            <person name="Sanz L."/>
            <person name="Hyder A.S."/>
            <person name="Ribeiro J.M."/>
            <person name="Arntzen J.W."/>
            <person name="van den Thillart G.E."/>
            <person name="Boetzer M."/>
            <person name="Pirovano W."/>
            <person name="Dirks R.P."/>
            <person name="Spaink H.P."/>
            <person name="Duboule D."/>
            <person name="McGlinn E."/>
            <person name="Kini R.M."/>
            <person name="Richardson M.K."/>
        </authorList>
    </citation>
    <scope>NUCLEOTIDE SEQUENCE</scope>
    <source>
        <tissue evidence="4">Blood</tissue>
    </source>
</reference>
<feature type="coiled-coil region" evidence="1">
    <location>
        <begin position="141"/>
        <end position="200"/>
    </location>
</feature>
<feature type="region of interest" description="Disordered" evidence="2">
    <location>
        <begin position="1"/>
        <end position="36"/>
    </location>
</feature>
<dbReference type="PANTHER" id="PTHR47012:SF2">
    <property type="entry name" value="LTD DOMAIN-CONTAINING PROTEIN"/>
    <property type="match status" value="1"/>
</dbReference>
<dbReference type="Pfam" id="PF00932">
    <property type="entry name" value="LTD"/>
    <property type="match status" value="1"/>
</dbReference>
<dbReference type="PANTHER" id="PTHR47012">
    <property type="entry name" value="LAMIN TAIL DOMAIN-CONTAINING PROTEIN 1"/>
    <property type="match status" value="1"/>
</dbReference>
<comment type="caution">
    <text evidence="4">The sequence shown here is derived from an EMBL/GenBank/DDBJ whole genome shotgun (WGS) entry which is preliminary data.</text>
</comment>
<dbReference type="Gene3D" id="2.60.40.1260">
    <property type="entry name" value="Lamin Tail domain"/>
    <property type="match status" value="1"/>
</dbReference>
<dbReference type="OrthoDB" id="102442at2759"/>
<dbReference type="InterPro" id="IPR036415">
    <property type="entry name" value="Lamin_tail_dom_sf"/>
</dbReference>
<accession>V8PHT8</accession>
<dbReference type="AlphaFoldDB" id="V8PHT8"/>
<dbReference type="InterPro" id="IPR042840">
    <property type="entry name" value="LMNTD1"/>
</dbReference>
<sequence length="452" mass="51456">MVLFYPRERRTSPSWKAEEELQKEEDGEDTNKHGIQWEEKKKPYITRVSMMFYPGTRSQSDENFSTASSGCKVFEQRETLLHDSKLLENYRSLVLLLHQKELEIQGLKSAARKYPSDRLTYILQEIVKSKHKGLGKKSPNEEALQKEVDQLNADLKAVKEDYVKEIEDLKNELTNLNLHINNLRQKIKALGVKLDDEKDTESDISLFEERKSAHESFEDSLCSEEREEREEFISKITSDDLNSPPIVLEEESLESSGEENKLPSELSSQAILTSMKSDFALSESKTAEFSSSLPSLEDKGPEKKDLVSTLYSPKLTQLGLSLGRLSEEELCPHLMHSPFLQECKRCHAETSSLRIVSVHRKGKFIRIFNCLLTKEVDLSGYIIQQWVGGYPISIYHFPKNVTLPAQHHITVWAAGANLAHEPPSFSNTKFFRAGPDCLTTLCDRNGQVSCLG</sequence>
<feature type="compositionally biased region" description="Basic and acidic residues" evidence="2">
    <location>
        <begin position="1"/>
        <end position="20"/>
    </location>
</feature>
<keyword evidence="5" id="KW-1185">Reference proteome</keyword>
<evidence type="ECO:0000313" key="5">
    <source>
        <dbReference type="Proteomes" id="UP000018936"/>
    </source>
</evidence>
<protein>
    <submittedName>
        <fullName evidence="4">Intermediate filament tail domain-containing protein 1</fullName>
    </submittedName>
</protein>
<dbReference type="EMBL" id="AZIM01000089">
    <property type="protein sequence ID" value="ETE73457.1"/>
    <property type="molecule type" value="Genomic_DNA"/>
</dbReference>
<name>V8PHT8_OPHHA</name>